<dbReference type="InterPro" id="IPR017853">
    <property type="entry name" value="GH"/>
</dbReference>
<dbReference type="Gene3D" id="3.20.20.80">
    <property type="entry name" value="Glycosidases"/>
    <property type="match status" value="1"/>
</dbReference>
<evidence type="ECO:0000256" key="5">
    <source>
        <dbReference type="RuleBase" id="RU361153"/>
    </source>
</evidence>
<evidence type="ECO:0000259" key="6">
    <source>
        <dbReference type="Pfam" id="PF00150"/>
    </source>
</evidence>
<dbReference type="EMBL" id="BTGC01000008">
    <property type="protein sequence ID" value="GMM51930.1"/>
    <property type="molecule type" value="Genomic_DNA"/>
</dbReference>
<dbReference type="GO" id="GO:0005576">
    <property type="term" value="C:extracellular region"/>
    <property type="evidence" value="ECO:0007669"/>
    <property type="project" value="TreeGrafter"/>
</dbReference>
<dbReference type="GO" id="GO:0071555">
    <property type="term" value="P:cell wall organization"/>
    <property type="evidence" value="ECO:0007669"/>
    <property type="project" value="UniProtKB-KW"/>
</dbReference>
<evidence type="ECO:0000313" key="8">
    <source>
        <dbReference type="Proteomes" id="UP001362899"/>
    </source>
</evidence>
<evidence type="ECO:0000256" key="2">
    <source>
        <dbReference type="ARBA" id="ARBA00022801"/>
    </source>
</evidence>
<comment type="caution">
    <text evidence="7">The sequence shown here is derived from an EMBL/GenBank/DDBJ whole genome shotgun (WGS) entry which is preliminary data.</text>
</comment>
<keyword evidence="2 5" id="KW-0378">Hydrolase</keyword>
<evidence type="ECO:0000256" key="4">
    <source>
        <dbReference type="ARBA" id="ARBA00023316"/>
    </source>
</evidence>
<evidence type="ECO:0000256" key="3">
    <source>
        <dbReference type="ARBA" id="ARBA00023295"/>
    </source>
</evidence>
<dbReference type="SUPFAM" id="SSF51445">
    <property type="entry name" value="(Trans)glycosidases"/>
    <property type="match status" value="1"/>
</dbReference>
<proteinExistence type="inferred from homology"/>
<keyword evidence="8" id="KW-1185">Reference proteome</keyword>
<keyword evidence="3 5" id="KW-0326">Glycosidase</keyword>
<dbReference type="GO" id="GO:0009986">
    <property type="term" value="C:cell surface"/>
    <property type="evidence" value="ECO:0007669"/>
    <property type="project" value="TreeGrafter"/>
</dbReference>
<dbReference type="Proteomes" id="UP001362899">
    <property type="component" value="Unassembled WGS sequence"/>
</dbReference>
<dbReference type="PANTHER" id="PTHR31297">
    <property type="entry name" value="GLUCAN ENDO-1,6-BETA-GLUCOSIDASE B"/>
    <property type="match status" value="1"/>
</dbReference>
<comment type="similarity">
    <text evidence="1 5">Belongs to the glycosyl hydrolase 5 (cellulase A) family.</text>
</comment>
<keyword evidence="4" id="KW-0961">Cell wall biogenesis/degradation</keyword>
<dbReference type="AlphaFoldDB" id="A0AAV5RKI1"/>
<feature type="domain" description="Glycoside hydrolase family 5" evidence="6">
    <location>
        <begin position="87"/>
        <end position="326"/>
    </location>
</feature>
<organism evidence="7 8">
    <name type="scientific">Starmerella bacillaris</name>
    <name type="common">Yeast</name>
    <name type="synonym">Candida zemplinina</name>
    <dbReference type="NCBI Taxonomy" id="1247836"/>
    <lineage>
        <taxon>Eukaryota</taxon>
        <taxon>Fungi</taxon>
        <taxon>Dikarya</taxon>
        <taxon>Ascomycota</taxon>
        <taxon>Saccharomycotina</taxon>
        <taxon>Dipodascomycetes</taxon>
        <taxon>Dipodascales</taxon>
        <taxon>Trichomonascaceae</taxon>
        <taxon>Starmerella</taxon>
    </lineage>
</organism>
<reference evidence="7 8" key="1">
    <citation type="journal article" date="2023" name="Elife">
        <title>Identification of key yeast species and microbe-microbe interactions impacting larval growth of Drosophila in the wild.</title>
        <authorList>
            <person name="Mure A."/>
            <person name="Sugiura Y."/>
            <person name="Maeda R."/>
            <person name="Honda K."/>
            <person name="Sakurai N."/>
            <person name="Takahashi Y."/>
            <person name="Watada M."/>
            <person name="Katoh T."/>
            <person name="Gotoh A."/>
            <person name="Gotoh Y."/>
            <person name="Taniguchi I."/>
            <person name="Nakamura K."/>
            <person name="Hayashi T."/>
            <person name="Katayama T."/>
            <person name="Uemura T."/>
            <person name="Hattori Y."/>
        </authorList>
    </citation>
    <scope>NUCLEOTIDE SEQUENCE [LARGE SCALE GENOMIC DNA]</scope>
    <source>
        <strain evidence="7 8">SB-73</strain>
    </source>
</reference>
<dbReference type="PANTHER" id="PTHR31297:SF43">
    <property type="entry name" value="GLUCAN 1,3-BETA-GLUCOSIDASE 3"/>
    <property type="match status" value="1"/>
</dbReference>
<evidence type="ECO:0000313" key="7">
    <source>
        <dbReference type="EMBL" id="GMM51930.1"/>
    </source>
</evidence>
<dbReference type="InterPro" id="IPR050386">
    <property type="entry name" value="Glycosyl_hydrolase_5"/>
</dbReference>
<evidence type="ECO:0000256" key="1">
    <source>
        <dbReference type="ARBA" id="ARBA00005641"/>
    </source>
</evidence>
<dbReference type="Pfam" id="PF00150">
    <property type="entry name" value="Cellulase"/>
    <property type="match status" value="1"/>
</dbReference>
<dbReference type="GO" id="GO:0009251">
    <property type="term" value="P:glucan catabolic process"/>
    <property type="evidence" value="ECO:0007669"/>
    <property type="project" value="TreeGrafter"/>
</dbReference>
<dbReference type="GO" id="GO:0046557">
    <property type="term" value="F:glucan endo-1,6-beta-glucosidase activity"/>
    <property type="evidence" value="ECO:0007669"/>
    <property type="project" value="TreeGrafter"/>
</dbReference>
<accession>A0AAV5RKI1</accession>
<gene>
    <name evidence="7" type="ORF">DASB73_028930</name>
</gene>
<protein>
    <submittedName>
        <fullName evidence="7">17-beta-hydroxysteroid dehydrogenase-like protein</fullName>
    </submittedName>
</protein>
<name>A0AAV5RKI1_STABA</name>
<dbReference type="InterPro" id="IPR001547">
    <property type="entry name" value="Glyco_hydro_5"/>
</dbReference>
<sequence length="487" mass="55230">MVSLVNKLRLLKVPDKEVDRFVPPVTKGAPTQSDIARYRYLSGPNLGGLFVNERWIDDTLYKENSEGSSELSALESWTSGSTPTTEELAAMKTKWENHWDTFITEKDWEYMKSKDVTSIRLPIGFWCLPDPGRFSKTTPFEPYVSVYENCWTYVEKIIDAAMRYEITVVLDLHVLQAGALLEKSAGIEIDEGHLIRRKKLKDLSVETAVAAAECAVKKPNVIALQLLNEASFAQVGLNEFYRECLIKIGKILTNEYLQIVISDAWDPNKWGEYDNLILDSHIYRAATSRYKQMSAKEHIKYALSCVKPVKNTDVIVGEWAPVLEGDSANDDVLALQVEYGKNLVECFSRLAGNFFWTFKFKGDGGAWDFRKMADKGVYVKSLDPSKVPESAKDEAYATAKTTYQTKRQRFHKDAVFNEESFHAGFDQGWEDSIAFAKFNGSRIGRLNTWSVLRYLQHTDDRTSPLEESDYFDGLSSASRAYTEAASN</sequence>